<dbReference type="Pfam" id="PF14230">
    <property type="entry name" value="DUF4333"/>
    <property type="match status" value="1"/>
</dbReference>
<evidence type="ECO:0000313" key="4">
    <source>
        <dbReference type="EMBL" id="OLF12228.1"/>
    </source>
</evidence>
<dbReference type="Proteomes" id="UP000185696">
    <property type="component" value="Unassembled WGS sequence"/>
</dbReference>
<keyword evidence="2" id="KW-1133">Transmembrane helix</keyword>
<dbReference type="RefSeq" id="WP_075132420.1">
    <property type="nucleotide sequence ID" value="NZ_MSIF01000003.1"/>
</dbReference>
<dbReference type="InterPro" id="IPR025637">
    <property type="entry name" value="DUF4333"/>
</dbReference>
<dbReference type="AlphaFoldDB" id="A0A7Z0WPC1"/>
<gene>
    <name evidence="4" type="ORF">BLA60_09565</name>
</gene>
<evidence type="ECO:0000256" key="1">
    <source>
        <dbReference type="SAM" id="MobiDB-lite"/>
    </source>
</evidence>
<organism evidence="4 5">
    <name type="scientific">Actinophytocola xinjiangensis</name>
    <dbReference type="NCBI Taxonomy" id="485602"/>
    <lineage>
        <taxon>Bacteria</taxon>
        <taxon>Bacillati</taxon>
        <taxon>Actinomycetota</taxon>
        <taxon>Actinomycetes</taxon>
        <taxon>Pseudonocardiales</taxon>
        <taxon>Pseudonocardiaceae</taxon>
    </lineage>
</organism>
<keyword evidence="2" id="KW-0472">Membrane</keyword>
<keyword evidence="5" id="KW-1185">Reference proteome</keyword>
<evidence type="ECO:0000313" key="5">
    <source>
        <dbReference type="Proteomes" id="UP000185696"/>
    </source>
</evidence>
<sequence>MTSPYGPPGGNDPQQQWGQQPYGGAPASGTPSGGFPAQGPGQGGYGQPQQQPYGQQPQQPYGGYGQQQPTQQYPGGYGQQPTQQQPYGGYGQQQGQYPGQQQPYGQQPQKKGGGAWIWIVVVVVVLAAGAFGVLGFVAPGFLNTKVFDESALEGDEGVKKILVNDYDVPADKIEGVDCPAEQKVAAGESFSCKVTIDGEEQSVTIKIVDDEGKYEVSTPNAG</sequence>
<name>A0A7Z0WPC1_9PSEU</name>
<evidence type="ECO:0000256" key="2">
    <source>
        <dbReference type="SAM" id="Phobius"/>
    </source>
</evidence>
<feature type="compositionally biased region" description="Low complexity" evidence="1">
    <location>
        <begin position="47"/>
        <end position="108"/>
    </location>
</feature>
<evidence type="ECO:0000259" key="3">
    <source>
        <dbReference type="Pfam" id="PF14230"/>
    </source>
</evidence>
<dbReference type="EMBL" id="MSIF01000003">
    <property type="protein sequence ID" value="OLF12228.1"/>
    <property type="molecule type" value="Genomic_DNA"/>
</dbReference>
<accession>A0A7Z0WPC1</accession>
<feature type="region of interest" description="Disordered" evidence="1">
    <location>
        <begin position="1"/>
        <end position="108"/>
    </location>
</feature>
<dbReference type="OrthoDB" id="3405072at2"/>
<reference evidence="4 5" key="1">
    <citation type="submission" date="2016-12" db="EMBL/GenBank/DDBJ databases">
        <title>The draft genome sequence of Actinophytocola xinjiangensis.</title>
        <authorList>
            <person name="Wang W."/>
            <person name="Yuan L."/>
        </authorList>
    </citation>
    <scope>NUCLEOTIDE SEQUENCE [LARGE SCALE GENOMIC DNA]</scope>
    <source>
        <strain evidence="4 5">CGMCC 4.4663</strain>
    </source>
</reference>
<feature type="domain" description="DUF4333" evidence="3">
    <location>
        <begin position="132"/>
        <end position="212"/>
    </location>
</feature>
<proteinExistence type="predicted"/>
<protein>
    <recommendedName>
        <fullName evidence="3">DUF4333 domain-containing protein</fullName>
    </recommendedName>
</protein>
<comment type="caution">
    <text evidence="4">The sequence shown here is derived from an EMBL/GenBank/DDBJ whole genome shotgun (WGS) entry which is preliminary data.</text>
</comment>
<feature type="compositionally biased region" description="Low complexity" evidence="1">
    <location>
        <begin position="11"/>
        <end position="39"/>
    </location>
</feature>
<feature type="transmembrane region" description="Helical" evidence="2">
    <location>
        <begin position="115"/>
        <end position="142"/>
    </location>
</feature>
<keyword evidence="2" id="KW-0812">Transmembrane</keyword>